<comment type="caution">
    <text evidence="3">The sequence shown here is derived from an EMBL/GenBank/DDBJ whole genome shotgun (WGS) entry which is preliminary data.</text>
</comment>
<dbReference type="PANTHER" id="PTHR12521">
    <property type="entry name" value="PROTEIN C6ORF130"/>
    <property type="match status" value="1"/>
</dbReference>
<reference evidence="3 4" key="1">
    <citation type="submission" date="2019-12" db="EMBL/GenBank/DDBJ databases">
        <title>The draft genomic sequence of strain Chitinophaga oryziterrae JCM 16595.</title>
        <authorList>
            <person name="Zhang X."/>
        </authorList>
    </citation>
    <scope>NUCLEOTIDE SEQUENCE [LARGE SCALE GENOMIC DNA]</scope>
    <source>
        <strain evidence="3 4">JCM 16595</strain>
    </source>
</reference>
<dbReference type="RefSeq" id="WP_157301596.1">
    <property type="nucleotide sequence ID" value="NZ_BAAAZB010000004.1"/>
</dbReference>
<sequence length="158" mass="17896">MRKEIKYIKGDATKPDAEGCVIIAHICNDIGRWGKGFVLALSDRWEQPETEFREWYKSQDNFKLGEVQFVEVENNIWIANIIGQHKIVNDKKGNPPVRYEAIEAGLNKVGDFARNLNATVHMPRIGCGLAGGKWEIIEPLIIKGISDNDIEVTVYDLE</sequence>
<dbReference type="Proteomes" id="UP000468388">
    <property type="component" value="Unassembled WGS sequence"/>
</dbReference>
<dbReference type="Gene3D" id="3.40.220.10">
    <property type="entry name" value="Leucine Aminopeptidase, subunit E, domain 1"/>
    <property type="match status" value="1"/>
</dbReference>
<dbReference type="SMART" id="SM00506">
    <property type="entry name" value="A1pp"/>
    <property type="match status" value="1"/>
</dbReference>
<evidence type="ECO:0000313" key="4">
    <source>
        <dbReference type="Proteomes" id="UP000468388"/>
    </source>
</evidence>
<dbReference type="SUPFAM" id="SSF52949">
    <property type="entry name" value="Macro domain-like"/>
    <property type="match status" value="1"/>
</dbReference>
<dbReference type="PANTHER" id="PTHR12521:SF0">
    <property type="entry name" value="ADP-RIBOSE GLYCOHYDROLASE OARD1"/>
    <property type="match status" value="1"/>
</dbReference>
<evidence type="ECO:0000313" key="3">
    <source>
        <dbReference type="EMBL" id="MVT42986.1"/>
    </source>
</evidence>
<dbReference type="InterPro" id="IPR050892">
    <property type="entry name" value="ADP-ribose_metab_enzymes"/>
</dbReference>
<dbReference type="AlphaFoldDB" id="A0A6N8JF31"/>
<dbReference type="InterPro" id="IPR043472">
    <property type="entry name" value="Macro_dom-like"/>
</dbReference>
<gene>
    <name evidence="3" type="ORF">GO495_20485</name>
</gene>
<comment type="catalytic activity">
    <reaction evidence="1">
        <text>an N-(ADP-alpha-D-ribosyl)-thymidine in DNA + H2O = a thymidine in DNA + ADP-D-ribose</text>
        <dbReference type="Rhea" id="RHEA:71655"/>
        <dbReference type="Rhea" id="RHEA-COMP:13556"/>
        <dbReference type="Rhea" id="RHEA-COMP:18051"/>
        <dbReference type="ChEBI" id="CHEBI:15377"/>
        <dbReference type="ChEBI" id="CHEBI:57967"/>
        <dbReference type="ChEBI" id="CHEBI:137386"/>
        <dbReference type="ChEBI" id="CHEBI:191199"/>
    </reaction>
    <physiologicalReaction direction="left-to-right" evidence="1">
        <dbReference type="Rhea" id="RHEA:71656"/>
    </physiologicalReaction>
</comment>
<evidence type="ECO:0000256" key="1">
    <source>
        <dbReference type="ARBA" id="ARBA00035885"/>
    </source>
</evidence>
<dbReference type="CDD" id="cd02901">
    <property type="entry name" value="Macro_Poa1p-like"/>
    <property type="match status" value="1"/>
</dbReference>
<dbReference type="InterPro" id="IPR002589">
    <property type="entry name" value="Macro_dom"/>
</dbReference>
<proteinExistence type="predicted"/>
<accession>A0A6N8JF31</accession>
<feature type="domain" description="Macro" evidence="2">
    <location>
        <begin position="1"/>
        <end position="158"/>
    </location>
</feature>
<keyword evidence="4" id="KW-1185">Reference proteome</keyword>
<dbReference type="OrthoDB" id="9780211at2"/>
<protein>
    <submittedName>
        <fullName evidence="3">Appr-1-p processing protein</fullName>
    </submittedName>
</protein>
<name>A0A6N8JF31_9BACT</name>
<dbReference type="PROSITE" id="PS51154">
    <property type="entry name" value="MACRO"/>
    <property type="match status" value="1"/>
</dbReference>
<organism evidence="3 4">
    <name type="scientific">Chitinophaga oryziterrae</name>
    <dbReference type="NCBI Taxonomy" id="1031224"/>
    <lineage>
        <taxon>Bacteria</taxon>
        <taxon>Pseudomonadati</taxon>
        <taxon>Bacteroidota</taxon>
        <taxon>Chitinophagia</taxon>
        <taxon>Chitinophagales</taxon>
        <taxon>Chitinophagaceae</taxon>
        <taxon>Chitinophaga</taxon>
    </lineage>
</organism>
<dbReference type="EMBL" id="WRXO01000006">
    <property type="protein sequence ID" value="MVT42986.1"/>
    <property type="molecule type" value="Genomic_DNA"/>
</dbReference>
<dbReference type="GO" id="GO:0140291">
    <property type="term" value="P:peptidyl-glutamate ADP-deribosylation"/>
    <property type="evidence" value="ECO:0007669"/>
    <property type="project" value="TreeGrafter"/>
</dbReference>
<evidence type="ECO:0000259" key="2">
    <source>
        <dbReference type="PROSITE" id="PS51154"/>
    </source>
</evidence>